<feature type="region of interest" description="Disordered" evidence="1">
    <location>
        <begin position="74"/>
        <end position="96"/>
    </location>
</feature>
<dbReference type="AlphaFoldDB" id="A0A6D2IHC5"/>
<dbReference type="Proteomes" id="UP000467841">
    <property type="component" value="Unassembled WGS sequence"/>
</dbReference>
<evidence type="ECO:0000256" key="1">
    <source>
        <dbReference type="SAM" id="MobiDB-lite"/>
    </source>
</evidence>
<name>A0A6D2IHC5_9BRAS</name>
<feature type="compositionally biased region" description="Basic residues" evidence="1">
    <location>
        <begin position="78"/>
        <end position="89"/>
    </location>
</feature>
<protein>
    <submittedName>
        <fullName evidence="2">Uncharacterized protein</fullName>
    </submittedName>
</protein>
<keyword evidence="3" id="KW-1185">Reference proteome</keyword>
<comment type="caution">
    <text evidence="2">The sequence shown here is derived from an EMBL/GenBank/DDBJ whole genome shotgun (WGS) entry which is preliminary data.</text>
</comment>
<sequence>MELTKFDLKPCSTPLTGFAGDTTITIGTIMLSVCVGQVTTMVNFLVVDEPAIYNIILGGPWLYAMRAIPSPMPEITRTRRSHHDQRKSTSHTNMLH</sequence>
<evidence type="ECO:0000313" key="2">
    <source>
        <dbReference type="EMBL" id="CAA7028270.1"/>
    </source>
</evidence>
<accession>A0A6D2IHC5</accession>
<dbReference type="PANTHER" id="PTHR33240:SF15">
    <property type="entry name" value="GAG-PRO-LIKE PROTEIN"/>
    <property type="match status" value="1"/>
</dbReference>
<evidence type="ECO:0000313" key="3">
    <source>
        <dbReference type="Proteomes" id="UP000467841"/>
    </source>
</evidence>
<organism evidence="2 3">
    <name type="scientific">Microthlaspi erraticum</name>
    <dbReference type="NCBI Taxonomy" id="1685480"/>
    <lineage>
        <taxon>Eukaryota</taxon>
        <taxon>Viridiplantae</taxon>
        <taxon>Streptophyta</taxon>
        <taxon>Embryophyta</taxon>
        <taxon>Tracheophyta</taxon>
        <taxon>Spermatophyta</taxon>
        <taxon>Magnoliopsida</taxon>
        <taxon>eudicotyledons</taxon>
        <taxon>Gunneridae</taxon>
        <taxon>Pentapetalae</taxon>
        <taxon>rosids</taxon>
        <taxon>malvids</taxon>
        <taxon>Brassicales</taxon>
        <taxon>Brassicaceae</taxon>
        <taxon>Coluteocarpeae</taxon>
        <taxon>Microthlaspi</taxon>
    </lineage>
</organism>
<dbReference type="OrthoDB" id="1095202at2759"/>
<dbReference type="PANTHER" id="PTHR33240">
    <property type="entry name" value="OS08G0508500 PROTEIN"/>
    <property type="match status" value="1"/>
</dbReference>
<gene>
    <name evidence="2" type="ORF">MERR_LOCUS15505</name>
</gene>
<proteinExistence type="predicted"/>
<reference evidence="2" key="1">
    <citation type="submission" date="2020-01" db="EMBL/GenBank/DDBJ databases">
        <authorList>
            <person name="Mishra B."/>
        </authorList>
    </citation>
    <scope>NUCLEOTIDE SEQUENCE [LARGE SCALE GENOMIC DNA]</scope>
</reference>
<dbReference type="EMBL" id="CACVBM020001065">
    <property type="protein sequence ID" value="CAA7028270.1"/>
    <property type="molecule type" value="Genomic_DNA"/>
</dbReference>